<gene>
    <name evidence="3" type="ORF">MHBO_003322</name>
</gene>
<name>A0ABV2AQ46_9EUKA</name>
<sequence length="264" mass="30651">EAERLRIFVPKGRLVYGVCDPFGLLKYGECFFNPTLEEGYSKIFNAEVLVFRNPCYHLGDIRKLRCVEADDRYKIYRDVIIFPTTGPRPHCDEMSSGDLDGDMYSVLWDERFVNSANIVEPFYISIQDDGTSTKNRRTTSSINELYERQKWFAFHSSNNSLGLINNTFLKYANKYGPEHPECTKIGALFNMSLDFGVFDEAHLKEVSRRINSLEWEKEEGEERVWQKLLKRGKNLRRNLMIDIGIVILVRIEDGLAIVQVLQIT</sequence>
<dbReference type="Proteomes" id="UP001439008">
    <property type="component" value="Unassembled WGS sequence"/>
</dbReference>
<dbReference type="InterPro" id="IPR007855">
    <property type="entry name" value="RDRP"/>
</dbReference>
<dbReference type="PANTHER" id="PTHR23079">
    <property type="entry name" value="RNA-DEPENDENT RNA POLYMERASE"/>
    <property type="match status" value="1"/>
</dbReference>
<evidence type="ECO:0000256" key="1">
    <source>
        <dbReference type="RuleBase" id="RU363098"/>
    </source>
</evidence>
<comment type="caution">
    <text evidence="3">The sequence shown here is derived from an EMBL/GenBank/DDBJ whole genome shotgun (WGS) entry which is preliminary data.</text>
</comment>
<keyword evidence="1" id="KW-0548">Nucleotidyltransferase</keyword>
<keyword evidence="1" id="KW-0808">Transferase</keyword>
<evidence type="ECO:0000313" key="4">
    <source>
        <dbReference type="Proteomes" id="UP001439008"/>
    </source>
</evidence>
<feature type="domain" description="RDRP core" evidence="2">
    <location>
        <begin position="3"/>
        <end position="195"/>
    </location>
</feature>
<evidence type="ECO:0000259" key="2">
    <source>
        <dbReference type="Pfam" id="PF05183"/>
    </source>
</evidence>
<dbReference type="Pfam" id="PF05183">
    <property type="entry name" value="RdRP"/>
    <property type="match status" value="1"/>
</dbReference>
<proteinExistence type="inferred from homology"/>
<keyword evidence="4" id="KW-1185">Reference proteome</keyword>
<organism evidence="3 4">
    <name type="scientific">Bonamia ostreae</name>
    <dbReference type="NCBI Taxonomy" id="126728"/>
    <lineage>
        <taxon>Eukaryota</taxon>
        <taxon>Sar</taxon>
        <taxon>Rhizaria</taxon>
        <taxon>Endomyxa</taxon>
        <taxon>Ascetosporea</taxon>
        <taxon>Haplosporida</taxon>
        <taxon>Bonamia</taxon>
    </lineage>
</organism>
<protein>
    <recommendedName>
        <fullName evidence="1">RNA-dependent RNA polymerase</fullName>
        <ecNumber evidence="1">2.7.7.48</ecNumber>
    </recommendedName>
</protein>
<keyword evidence="1" id="KW-0694">RNA-binding</keyword>
<dbReference type="InterPro" id="IPR057596">
    <property type="entry name" value="RDRP_core"/>
</dbReference>
<comment type="similarity">
    <text evidence="1">Belongs to the RdRP family.</text>
</comment>
<dbReference type="PANTHER" id="PTHR23079:SF55">
    <property type="entry name" value="RNA-DIRECTED RNA POLYMERASE"/>
    <property type="match status" value="1"/>
</dbReference>
<dbReference type="EC" id="2.7.7.48" evidence="1"/>
<keyword evidence="1" id="KW-0696">RNA-directed RNA polymerase</keyword>
<dbReference type="EMBL" id="JBDODL010001765">
    <property type="protein sequence ID" value="MES1921790.1"/>
    <property type="molecule type" value="Genomic_DNA"/>
</dbReference>
<comment type="catalytic activity">
    <reaction evidence="1">
        <text>RNA(n) + a ribonucleoside 5'-triphosphate = RNA(n+1) + diphosphate</text>
        <dbReference type="Rhea" id="RHEA:21248"/>
        <dbReference type="Rhea" id="RHEA-COMP:14527"/>
        <dbReference type="Rhea" id="RHEA-COMP:17342"/>
        <dbReference type="ChEBI" id="CHEBI:33019"/>
        <dbReference type="ChEBI" id="CHEBI:61557"/>
        <dbReference type="ChEBI" id="CHEBI:140395"/>
        <dbReference type="EC" id="2.7.7.48"/>
    </reaction>
</comment>
<evidence type="ECO:0000313" key="3">
    <source>
        <dbReference type="EMBL" id="MES1921790.1"/>
    </source>
</evidence>
<accession>A0ABV2AQ46</accession>
<feature type="non-terminal residue" evidence="3">
    <location>
        <position position="264"/>
    </location>
</feature>
<reference evidence="3 4" key="1">
    <citation type="journal article" date="2024" name="BMC Biol.">
        <title>Comparative genomics of Ascetosporea gives new insight into the evolutionary basis for animal parasitism in Rhizaria.</title>
        <authorList>
            <person name="Hiltunen Thoren M."/>
            <person name="Onut-Brannstrom I."/>
            <person name="Alfjorden A."/>
            <person name="Peckova H."/>
            <person name="Swords F."/>
            <person name="Hooper C."/>
            <person name="Holzer A.S."/>
            <person name="Bass D."/>
            <person name="Burki F."/>
        </authorList>
    </citation>
    <scope>NUCLEOTIDE SEQUENCE [LARGE SCALE GENOMIC DNA]</scope>
    <source>
        <strain evidence="3">20-A016</strain>
    </source>
</reference>
<feature type="non-terminal residue" evidence="3">
    <location>
        <position position="1"/>
    </location>
</feature>